<dbReference type="SUPFAM" id="SSF55154">
    <property type="entry name" value="CYTH-like phosphatases"/>
    <property type="match status" value="1"/>
</dbReference>
<organism evidence="1 2">
    <name type="scientific">Brevundimonas kwangchunensis</name>
    <dbReference type="NCBI Taxonomy" id="322163"/>
    <lineage>
        <taxon>Bacteria</taxon>
        <taxon>Pseudomonadati</taxon>
        <taxon>Pseudomonadota</taxon>
        <taxon>Alphaproteobacteria</taxon>
        <taxon>Caulobacterales</taxon>
        <taxon>Caulobacteraceae</taxon>
        <taxon>Brevundimonas</taxon>
    </lineage>
</organism>
<dbReference type="Gene3D" id="2.40.320.10">
    <property type="entry name" value="Hypothetical Protein Pfu-838710-001"/>
    <property type="match status" value="1"/>
</dbReference>
<evidence type="ECO:0008006" key="3">
    <source>
        <dbReference type="Google" id="ProtNLM"/>
    </source>
</evidence>
<evidence type="ECO:0000313" key="1">
    <source>
        <dbReference type="EMBL" id="GAA0616491.1"/>
    </source>
</evidence>
<evidence type="ECO:0000313" key="2">
    <source>
        <dbReference type="Proteomes" id="UP001501352"/>
    </source>
</evidence>
<dbReference type="RefSeq" id="WP_343791177.1">
    <property type="nucleotide sequence ID" value="NZ_BAAAGA010000001.1"/>
</dbReference>
<reference evidence="1 2" key="1">
    <citation type="journal article" date="2019" name="Int. J. Syst. Evol. Microbiol.">
        <title>The Global Catalogue of Microorganisms (GCM) 10K type strain sequencing project: providing services to taxonomists for standard genome sequencing and annotation.</title>
        <authorList>
            <consortium name="The Broad Institute Genomics Platform"/>
            <consortium name="The Broad Institute Genome Sequencing Center for Infectious Disease"/>
            <person name="Wu L."/>
            <person name="Ma J."/>
        </authorList>
    </citation>
    <scope>NUCLEOTIDE SEQUENCE [LARGE SCALE GENOMIC DNA]</scope>
    <source>
        <strain evidence="1 2">JCM 12928</strain>
    </source>
</reference>
<gene>
    <name evidence="1" type="ORF">GCM10009422_09620</name>
</gene>
<accession>A0ABN1GQI8</accession>
<dbReference type="InterPro" id="IPR033469">
    <property type="entry name" value="CYTH-like_dom_sf"/>
</dbReference>
<dbReference type="EMBL" id="BAAAGA010000001">
    <property type="protein sequence ID" value="GAA0616491.1"/>
    <property type="molecule type" value="Genomic_DNA"/>
</dbReference>
<name>A0ABN1GQI8_9CAUL</name>
<keyword evidence="2" id="KW-1185">Reference proteome</keyword>
<proteinExistence type="predicted"/>
<comment type="caution">
    <text evidence="1">The sequence shown here is derived from an EMBL/GenBank/DDBJ whole genome shotgun (WGS) entry which is preliminary data.</text>
</comment>
<protein>
    <recommendedName>
        <fullName evidence="3">CYTH domain-containing protein</fullName>
    </recommendedName>
</protein>
<sequence length="187" mass="20737">MADIDQATAAALGWPKAKYAWVEHERRWLCRVAPLERTISAQMFEDLYIAGTQLRLREALPTDGGPPMRRLGRKADVSASIRLLTSIYLSPGEFSLLSSLPGKRLRKMRHSLGRVNGADLFIDVFEGELSGLIMAEAEFDDIESMNAYPMPDFACLEVTEDIRYTGGRLVTDGLPTDHSTFLTSGQG</sequence>
<dbReference type="Proteomes" id="UP001501352">
    <property type="component" value="Unassembled WGS sequence"/>
</dbReference>